<dbReference type="GO" id="GO:0005737">
    <property type="term" value="C:cytoplasm"/>
    <property type="evidence" value="ECO:0007669"/>
    <property type="project" value="UniProtKB-ARBA"/>
</dbReference>
<dbReference type="Proteomes" id="UP000255139">
    <property type="component" value="Unassembled WGS sequence"/>
</dbReference>
<feature type="binding site" evidence="11">
    <location>
        <position position="43"/>
    </location>
    <ligand>
        <name>Zn(2+)</name>
        <dbReference type="ChEBI" id="CHEBI:29105"/>
    </ligand>
</feature>
<dbReference type="AlphaFoldDB" id="A0A099TVZ5"/>
<dbReference type="EMBL" id="UGJE01000002">
    <property type="protein sequence ID" value="STQ85359.1"/>
    <property type="molecule type" value="Genomic_DNA"/>
</dbReference>
<evidence type="ECO:0000256" key="2">
    <source>
        <dbReference type="ARBA" id="ARBA00022723"/>
    </source>
</evidence>
<dbReference type="GO" id="GO:0019843">
    <property type="term" value="F:rRNA binding"/>
    <property type="evidence" value="ECO:0007669"/>
    <property type="project" value="UniProtKB-UniRule"/>
</dbReference>
<keyword evidence="2 11" id="KW-0479">Metal-binding</keyword>
<dbReference type="Pfam" id="PF00253">
    <property type="entry name" value="Ribosomal_S14"/>
    <property type="match status" value="1"/>
</dbReference>
<accession>A0A099TVZ5</accession>
<name>A0A099TVZ5_9HELI</name>
<dbReference type="GO" id="GO:0015935">
    <property type="term" value="C:small ribosomal subunit"/>
    <property type="evidence" value="ECO:0007669"/>
    <property type="project" value="TreeGrafter"/>
</dbReference>
<dbReference type="RefSeq" id="WP_034557194.1">
    <property type="nucleotide sequence ID" value="NZ_FZML01000017.1"/>
</dbReference>
<evidence type="ECO:0000256" key="7">
    <source>
        <dbReference type="ARBA" id="ARBA00023274"/>
    </source>
</evidence>
<evidence type="ECO:0000256" key="1">
    <source>
        <dbReference type="ARBA" id="ARBA00003686"/>
    </source>
</evidence>
<dbReference type="HAMAP" id="MF_01364_B">
    <property type="entry name" value="Ribosomal_uS14_2_B"/>
    <property type="match status" value="1"/>
</dbReference>
<dbReference type="PANTHER" id="PTHR19836:SF19">
    <property type="entry name" value="SMALL RIBOSOMAL SUBUNIT PROTEIN US14M"/>
    <property type="match status" value="1"/>
</dbReference>
<evidence type="ECO:0000256" key="8">
    <source>
        <dbReference type="ARBA" id="ARBA00035167"/>
    </source>
</evidence>
<dbReference type="Gene3D" id="4.10.830.10">
    <property type="entry name" value="30s Ribosomal Protein S14, Chain N"/>
    <property type="match status" value="1"/>
</dbReference>
<keyword evidence="6 11" id="KW-0689">Ribosomal protein</keyword>
<protein>
    <recommendedName>
        <fullName evidence="8 11">Small ribosomal subunit protein uS14</fullName>
    </recommendedName>
</protein>
<dbReference type="InterPro" id="IPR023053">
    <property type="entry name" value="Ribosomal_uS14_bact"/>
</dbReference>
<organism evidence="12 15">
    <name type="scientific">Helicobacter muridarum</name>
    <dbReference type="NCBI Taxonomy" id="216"/>
    <lineage>
        <taxon>Bacteria</taxon>
        <taxon>Pseudomonadati</taxon>
        <taxon>Campylobacterota</taxon>
        <taxon>Epsilonproteobacteria</taxon>
        <taxon>Campylobacterales</taxon>
        <taxon>Helicobacteraceae</taxon>
        <taxon>Helicobacter</taxon>
    </lineage>
</organism>
<evidence type="ECO:0000256" key="11">
    <source>
        <dbReference type="HAMAP-Rule" id="MF_01364"/>
    </source>
</evidence>
<keyword evidence="5 11" id="KW-0694">RNA-binding</keyword>
<dbReference type="FunFam" id="4.10.830.10:FF:000001">
    <property type="entry name" value="30S ribosomal protein S14 type Z"/>
    <property type="match status" value="1"/>
</dbReference>
<comment type="similarity">
    <text evidence="10 11">Belongs to the universal ribosomal protein uS14 family. Zinc-binding uS14 subfamily.</text>
</comment>
<evidence type="ECO:0000256" key="10">
    <source>
        <dbReference type="ARBA" id="ARBA00060857"/>
    </source>
</evidence>
<sequence length="61" mass="7240">MAKKSMIEKTRRKAKFEVRKYTRCQVCGRPHSVYRDFSLCRVCLRKMGNEGFIPGLRKASW</sequence>
<feature type="binding site" evidence="11">
    <location>
        <position position="27"/>
    </location>
    <ligand>
        <name>Zn(2+)</name>
        <dbReference type="ChEBI" id="CHEBI:29105"/>
    </ligand>
</feature>
<reference evidence="13 14" key="1">
    <citation type="journal article" date="2014" name="Genome Announc.">
        <title>Draft genome sequences of eight enterohepatic helicobacter species isolated from both laboratory and wild rodents.</title>
        <authorList>
            <person name="Sheh A."/>
            <person name="Shen Z."/>
            <person name="Fox J.G."/>
        </authorList>
    </citation>
    <scope>NUCLEOTIDE SEQUENCE [LARGE SCALE GENOMIC DNA]</scope>
    <source>
        <strain evidence="13 14">ST1</strain>
    </source>
</reference>
<keyword evidence="3 11" id="KW-0699">rRNA-binding</keyword>
<evidence type="ECO:0000313" key="12">
    <source>
        <dbReference type="EMBL" id="STQ85359.1"/>
    </source>
</evidence>
<evidence type="ECO:0000256" key="9">
    <source>
        <dbReference type="ARBA" id="ARBA00047110"/>
    </source>
</evidence>
<dbReference type="EMBL" id="JRPD02000002">
    <property type="protein sequence ID" value="TLE01430.1"/>
    <property type="molecule type" value="Genomic_DNA"/>
</dbReference>
<feature type="binding site" evidence="11">
    <location>
        <position position="24"/>
    </location>
    <ligand>
        <name>Zn(2+)</name>
        <dbReference type="ChEBI" id="CHEBI:29105"/>
    </ligand>
</feature>
<proteinExistence type="inferred from homology"/>
<comment type="subunit">
    <text evidence="9 11">Part of the 30S ribosomal subunit. Contacts proteins S3 and S10.</text>
</comment>
<dbReference type="PROSITE" id="PS00527">
    <property type="entry name" value="RIBOSOMAL_S14"/>
    <property type="match status" value="1"/>
</dbReference>
<dbReference type="Proteomes" id="UP000029922">
    <property type="component" value="Unassembled WGS sequence"/>
</dbReference>
<dbReference type="NCBIfam" id="NF005974">
    <property type="entry name" value="PRK08061.1"/>
    <property type="match status" value="1"/>
</dbReference>
<feature type="binding site" evidence="11">
    <location>
        <position position="40"/>
    </location>
    <ligand>
        <name>Zn(2+)</name>
        <dbReference type="ChEBI" id="CHEBI:29105"/>
    </ligand>
</feature>
<dbReference type="GO" id="GO:0006412">
    <property type="term" value="P:translation"/>
    <property type="evidence" value="ECO:0007669"/>
    <property type="project" value="UniProtKB-UniRule"/>
</dbReference>
<dbReference type="InterPro" id="IPR018271">
    <property type="entry name" value="Ribosomal_uS14_CS"/>
</dbReference>
<keyword evidence="4 11" id="KW-0862">Zinc</keyword>
<dbReference type="STRING" id="216.LS73_02715"/>
<dbReference type="OrthoDB" id="9810484at2"/>
<dbReference type="SUPFAM" id="SSF57716">
    <property type="entry name" value="Glucocorticoid receptor-like (DNA-binding domain)"/>
    <property type="match status" value="1"/>
</dbReference>
<dbReference type="PANTHER" id="PTHR19836">
    <property type="entry name" value="30S RIBOSOMAL PROTEIN S14"/>
    <property type="match status" value="1"/>
</dbReference>
<dbReference type="GO" id="GO:0008270">
    <property type="term" value="F:zinc ion binding"/>
    <property type="evidence" value="ECO:0007669"/>
    <property type="project" value="UniProtKB-UniRule"/>
</dbReference>
<evidence type="ECO:0000256" key="6">
    <source>
        <dbReference type="ARBA" id="ARBA00022980"/>
    </source>
</evidence>
<keyword evidence="7 11" id="KW-0687">Ribonucleoprotein</keyword>
<gene>
    <name evidence="11 12" type="primary">rpsZ</name>
    <name evidence="11" type="synonym">rpsN</name>
    <name evidence="13" type="ORF">LS73_001785</name>
    <name evidence="12" type="ORF">NCTC12714_00144</name>
</gene>
<dbReference type="InterPro" id="IPR001209">
    <property type="entry name" value="Ribosomal_uS14"/>
</dbReference>
<dbReference type="InterPro" id="IPR043140">
    <property type="entry name" value="Ribosomal_uS14_sf"/>
</dbReference>
<dbReference type="GO" id="GO:0003735">
    <property type="term" value="F:structural constituent of ribosome"/>
    <property type="evidence" value="ECO:0007669"/>
    <property type="project" value="InterPro"/>
</dbReference>
<comment type="function">
    <text evidence="1 11">Binds 16S rRNA, required for the assembly of 30S particles and may also be responsible for determining the conformation of the 16S rRNA at the A site.</text>
</comment>
<reference evidence="12 15" key="2">
    <citation type="submission" date="2018-06" db="EMBL/GenBank/DDBJ databases">
        <authorList>
            <consortium name="Pathogen Informatics"/>
            <person name="Doyle S."/>
        </authorList>
    </citation>
    <scope>NUCLEOTIDE SEQUENCE [LARGE SCALE GENOMIC DNA]</scope>
    <source>
        <strain evidence="12 15">NCTC12714</strain>
    </source>
</reference>
<evidence type="ECO:0000256" key="4">
    <source>
        <dbReference type="ARBA" id="ARBA00022833"/>
    </source>
</evidence>
<comment type="cofactor">
    <cofactor evidence="11">
        <name>Zn(2+)</name>
        <dbReference type="ChEBI" id="CHEBI:29105"/>
    </cofactor>
    <text evidence="11">Binds 1 zinc ion per subunit.</text>
</comment>
<evidence type="ECO:0000313" key="15">
    <source>
        <dbReference type="Proteomes" id="UP000255139"/>
    </source>
</evidence>
<evidence type="ECO:0000256" key="3">
    <source>
        <dbReference type="ARBA" id="ARBA00022730"/>
    </source>
</evidence>
<keyword evidence="15" id="KW-1185">Reference proteome</keyword>
<evidence type="ECO:0000256" key="5">
    <source>
        <dbReference type="ARBA" id="ARBA00022884"/>
    </source>
</evidence>
<evidence type="ECO:0000313" key="14">
    <source>
        <dbReference type="Proteomes" id="UP000029922"/>
    </source>
</evidence>
<evidence type="ECO:0000313" key="13">
    <source>
        <dbReference type="EMBL" id="TLE01430.1"/>
    </source>
</evidence>